<evidence type="ECO:0000256" key="9">
    <source>
        <dbReference type="ARBA" id="ARBA00023264"/>
    </source>
</evidence>
<evidence type="ECO:0000256" key="10">
    <source>
        <dbReference type="HAMAP-Rule" id="MF_01043"/>
    </source>
</evidence>
<comment type="subcellular location">
    <subcellularLocation>
        <location evidence="10">Cell membrane</location>
        <topology evidence="10">Multi-pass membrane protein</topology>
    </subcellularLocation>
</comment>
<organism evidence="11 12">
    <name type="scientific">Thioalbus denitrificans</name>
    <dbReference type="NCBI Taxonomy" id="547122"/>
    <lineage>
        <taxon>Bacteria</taxon>
        <taxon>Pseudomonadati</taxon>
        <taxon>Pseudomonadota</taxon>
        <taxon>Gammaproteobacteria</taxon>
        <taxon>Chromatiales</taxon>
        <taxon>Ectothiorhodospiraceae</taxon>
        <taxon>Thioalbus</taxon>
    </lineage>
</organism>
<dbReference type="RefSeq" id="WP_114277891.1">
    <property type="nucleotide sequence ID" value="NZ_QPJY01000001.1"/>
</dbReference>
<gene>
    <name evidence="10" type="primary">plsY</name>
    <name evidence="11" type="ORF">DFQ59_101300</name>
</gene>
<dbReference type="OrthoDB" id="9777124at2"/>
<dbReference type="EC" id="2.3.1.275" evidence="10"/>
<feature type="transmembrane region" description="Helical" evidence="10">
    <location>
        <begin position="70"/>
        <end position="95"/>
    </location>
</feature>
<dbReference type="GO" id="GO:0043772">
    <property type="term" value="F:acyl-phosphate glycerol-3-phosphate acyltransferase activity"/>
    <property type="evidence" value="ECO:0007669"/>
    <property type="project" value="UniProtKB-UniRule"/>
</dbReference>
<dbReference type="InterPro" id="IPR003811">
    <property type="entry name" value="G3P_acylTferase_PlsY"/>
</dbReference>
<protein>
    <recommendedName>
        <fullName evidence="10">Glycerol-3-phosphate acyltransferase</fullName>
    </recommendedName>
    <alternativeName>
        <fullName evidence="10">Acyl-PO4 G3P acyltransferase</fullName>
    </alternativeName>
    <alternativeName>
        <fullName evidence="10">Acyl-phosphate--glycerol-3-phosphate acyltransferase</fullName>
    </alternativeName>
    <alternativeName>
        <fullName evidence="10">G3P acyltransferase</fullName>
        <shortName evidence="10">GPAT</shortName>
        <ecNumber evidence="10">2.3.1.275</ecNumber>
    </alternativeName>
    <alternativeName>
        <fullName evidence="10">Lysophosphatidic acid synthase</fullName>
        <shortName evidence="10">LPA synthase</shortName>
    </alternativeName>
</protein>
<dbReference type="Proteomes" id="UP000252707">
    <property type="component" value="Unassembled WGS sequence"/>
</dbReference>
<keyword evidence="7 10" id="KW-0472">Membrane</keyword>
<comment type="caution">
    <text evidence="11">The sequence shown here is derived from an EMBL/GenBank/DDBJ whole genome shotgun (WGS) entry which is preliminary data.</text>
</comment>
<keyword evidence="12" id="KW-1185">Reference proteome</keyword>
<evidence type="ECO:0000256" key="6">
    <source>
        <dbReference type="ARBA" id="ARBA00023098"/>
    </source>
</evidence>
<accession>A0A369CHF9</accession>
<feature type="transmembrane region" description="Helical" evidence="10">
    <location>
        <begin position="107"/>
        <end position="132"/>
    </location>
</feature>
<keyword evidence="4 10" id="KW-0812">Transmembrane</keyword>
<feature type="transmembrane region" description="Helical" evidence="10">
    <location>
        <begin position="152"/>
        <end position="174"/>
    </location>
</feature>
<dbReference type="SMART" id="SM01207">
    <property type="entry name" value="G3P_acyltransf"/>
    <property type="match status" value="1"/>
</dbReference>
<dbReference type="AlphaFoldDB" id="A0A369CHF9"/>
<comment type="similarity">
    <text evidence="10">Belongs to the PlsY family.</text>
</comment>
<dbReference type="GO" id="GO:0008654">
    <property type="term" value="P:phospholipid biosynthetic process"/>
    <property type="evidence" value="ECO:0007669"/>
    <property type="project" value="UniProtKB-UniRule"/>
</dbReference>
<dbReference type="NCBIfam" id="TIGR00023">
    <property type="entry name" value="glycerol-3-phosphate 1-O-acyltransferase PlsY"/>
    <property type="match status" value="1"/>
</dbReference>
<keyword evidence="6 10" id="KW-0443">Lipid metabolism</keyword>
<evidence type="ECO:0000256" key="3">
    <source>
        <dbReference type="ARBA" id="ARBA00022679"/>
    </source>
</evidence>
<comment type="catalytic activity">
    <reaction evidence="10">
        <text>an acyl phosphate + sn-glycerol 3-phosphate = a 1-acyl-sn-glycero-3-phosphate + phosphate</text>
        <dbReference type="Rhea" id="RHEA:34075"/>
        <dbReference type="ChEBI" id="CHEBI:43474"/>
        <dbReference type="ChEBI" id="CHEBI:57597"/>
        <dbReference type="ChEBI" id="CHEBI:57970"/>
        <dbReference type="ChEBI" id="CHEBI:59918"/>
        <dbReference type="EC" id="2.3.1.275"/>
    </reaction>
</comment>
<comment type="subunit">
    <text evidence="10">Probably interacts with PlsX.</text>
</comment>
<comment type="pathway">
    <text evidence="10">Lipid metabolism; phospholipid metabolism.</text>
</comment>
<comment type="function">
    <text evidence="10">Catalyzes the transfer of an acyl group from acyl-phosphate (acyl-PO(4)) to glycerol-3-phosphate (G3P) to form lysophosphatidic acid (LPA). This enzyme utilizes acyl-phosphate as fatty acyl donor, but not acyl-CoA or acyl-ACP.</text>
</comment>
<dbReference type="GO" id="GO:0005886">
    <property type="term" value="C:plasma membrane"/>
    <property type="evidence" value="ECO:0007669"/>
    <property type="project" value="UniProtKB-SubCell"/>
</dbReference>
<evidence type="ECO:0000256" key="1">
    <source>
        <dbReference type="ARBA" id="ARBA00022475"/>
    </source>
</evidence>
<comment type="caution">
    <text evidence="10">Lacks conserved residue(s) required for the propagation of feature annotation.</text>
</comment>
<reference evidence="11 12" key="1">
    <citation type="submission" date="2018-07" db="EMBL/GenBank/DDBJ databases">
        <title>Genomic Encyclopedia of Type Strains, Phase IV (KMG-IV): sequencing the most valuable type-strain genomes for metagenomic binning, comparative biology and taxonomic classification.</title>
        <authorList>
            <person name="Goeker M."/>
        </authorList>
    </citation>
    <scope>NUCLEOTIDE SEQUENCE [LARGE SCALE GENOMIC DNA]</scope>
    <source>
        <strain evidence="11 12">DSM 26407</strain>
    </source>
</reference>
<proteinExistence type="inferred from homology"/>
<dbReference type="PANTHER" id="PTHR30309">
    <property type="entry name" value="INNER MEMBRANE PROTEIN YGIH"/>
    <property type="match status" value="1"/>
</dbReference>
<dbReference type="EMBL" id="QPJY01000001">
    <property type="protein sequence ID" value="RCX33001.1"/>
    <property type="molecule type" value="Genomic_DNA"/>
</dbReference>
<evidence type="ECO:0000256" key="2">
    <source>
        <dbReference type="ARBA" id="ARBA00022516"/>
    </source>
</evidence>
<evidence type="ECO:0000313" key="12">
    <source>
        <dbReference type="Proteomes" id="UP000252707"/>
    </source>
</evidence>
<keyword evidence="1 10" id="KW-1003">Cell membrane</keyword>
<keyword evidence="9 10" id="KW-1208">Phospholipid metabolism</keyword>
<keyword evidence="3 10" id="KW-0808">Transferase</keyword>
<keyword evidence="2 10" id="KW-0444">Lipid biosynthesis</keyword>
<evidence type="ECO:0000256" key="7">
    <source>
        <dbReference type="ARBA" id="ARBA00023136"/>
    </source>
</evidence>
<dbReference type="PANTHER" id="PTHR30309:SF0">
    <property type="entry name" value="GLYCEROL-3-PHOSPHATE ACYLTRANSFERASE-RELATED"/>
    <property type="match status" value="1"/>
</dbReference>
<keyword evidence="8 10" id="KW-0594">Phospholipid biosynthesis</keyword>
<evidence type="ECO:0000256" key="4">
    <source>
        <dbReference type="ARBA" id="ARBA00022692"/>
    </source>
</evidence>
<dbReference type="HAMAP" id="MF_01043">
    <property type="entry name" value="PlsY"/>
    <property type="match status" value="1"/>
</dbReference>
<keyword evidence="5 10" id="KW-1133">Transmembrane helix</keyword>
<evidence type="ECO:0000256" key="8">
    <source>
        <dbReference type="ARBA" id="ARBA00023209"/>
    </source>
</evidence>
<name>A0A369CHF9_9GAMM</name>
<evidence type="ECO:0000313" key="11">
    <source>
        <dbReference type="EMBL" id="RCX33001.1"/>
    </source>
</evidence>
<keyword evidence="11" id="KW-0012">Acyltransferase</keyword>
<dbReference type="Pfam" id="PF02660">
    <property type="entry name" value="G3P_acyltransf"/>
    <property type="match status" value="1"/>
</dbReference>
<sequence>MVFNVLFVLAAYLLGSLSSAIILCRLMGLPDPRTEGSGNPGATNVLRLGGRKVAALTLLGDTLKGLLPVVAAQALGAAPTVVGLVGLAAFLGHLYPIFFRFQGGKGVATAFGVLMGAAWPVALAVLATWLAMAFLFRISSLSALTAAALAPLYAAFLAPPLLPMILVMCVLLIWRHRSNIRKLVAGEEKRIGR</sequence>
<dbReference type="UniPathway" id="UPA00085"/>
<evidence type="ECO:0000256" key="5">
    <source>
        <dbReference type="ARBA" id="ARBA00022989"/>
    </source>
</evidence>